<accession>A0A5B9Q4C0</accession>
<evidence type="ECO:0000256" key="2">
    <source>
        <dbReference type="ARBA" id="ARBA00022748"/>
    </source>
</evidence>
<evidence type="ECO:0000256" key="1">
    <source>
        <dbReference type="ARBA" id="ARBA00004196"/>
    </source>
</evidence>
<dbReference type="KEGG" id="bgok:Pr1d_11340"/>
<evidence type="ECO:0000313" key="9">
    <source>
        <dbReference type="Proteomes" id="UP000323917"/>
    </source>
</evidence>
<gene>
    <name evidence="8" type="primary">tlpA</name>
    <name evidence="8" type="ORF">Pr1d_11340</name>
</gene>
<evidence type="ECO:0000313" key="8">
    <source>
        <dbReference type="EMBL" id="QEG33864.1"/>
    </source>
</evidence>
<evidence type="ECO:0000256" key="3">
    <source>
        <dbReference type="ARBA" id="ARBA00023157"/>
    </source>
</evidence>
<dbReference type="GO" id="GO:0030313">
    <property type="term" value="C:cell envelope"/>
    <property type="evidence" value="ECO:0007669"/>
    <property type="project" value="UniProtKB-SubCell"/>
</dbReference>
<dbReference type="PANTHER" id="PTHR42852">
    <property type="entry name" value="THIOL:DISULFIDE INTERCHANGE PROTEIN DSBE"/>
    <property type="match status" value="1"/>
</dbReference>
<dbReference type="Pfam" id="PF13905">
    <property type="entry name" value="Thioredoxin_8"/>
    <property type="match status" value="1"/>
</dbReference>
<dbReference type="Gene3D" id="3.40.30.10">
    <property type="entry name" value="Glutaredoxin"/>
    <property type="match status" value="1"/>
</dbReference>
<dbReference type="InterPro" id="IPR012336">
    <property type="entry name" value="Thioredoxin-like_fold"/>
</dbReference>
<evidence type="ECO:0000256" key="5">
    <source>
        <dbReference type="SAM" id="MobiDB-lite"/>
    </source>
</evidence>
<keyword evidence="4" id="KW-0676">Redox-active center</keyword>
<keyword evidence="3" id="KW-1015">Disulfide bond</keyword>
<feature type="domain" description="Thioredoxin" evidence="7">
    <location>
        <begin position="246"/>
        <end position="394"/>
    </location>
</feature>
<feature type="signal peptide" evidence="6">
    <location>
        <begin position="1"/>
        <end position="34"/>
    </location>
</feature>
<dbReference type="RefSeq" id="WP_168205065.1">
    <property type="nucleotide sequence ID" value="NZ_CP042913.1"/>
</dbReference>
<dbReference type="PANTHER" id="PTHR42852:SF6">
    <property type="entry name" value="THIOL:DISULFIDE INTERCHANGE PROTEIN DSBE"/>
    <property type="match status" value="1"/>
</dbReference>
<dbReference type="CDD" id="cd02966">
    <property type="entry name" value="TlpA_like_family"/>
    <property type="match status" value="1"/>
</dbReference>
<dbReference type="InterPro" id="IPR036249">
    <property type="entry name" value="Thioredoxin-like_sf"/>
</dbReference>
<dbReference type="InterPro" id="IPR050553">
    <property type="entry name" value="Thioredoxin_ResA/DsbE_sf"/>
</dbReference>
<evidence type="ECO:0000259" key="7">
    <source>
        <dbReference type="PROSITE" id="PS51352"/>
    </source>
</evidence>
<evidence type="ECO:0000256" key="4">
    <source>
        <dbReference type="ARBA" id="ARBA00023284"/>
    </source>
</evidence>
<dbReference type="SUPFAM" id="SSF52833">
    <property type="entry name" value="Thioredoxin-like"/>
    <property type="match status" value="1"/>
</dbReference>
<keyword evidence="9" id="KW-1185">Reference proteome</keyword>
<name>A0A5B9Q4C0_9BACT</name>
<organism evidence="8 9">
    <name type="scientific">Bythopirellula goksoeyrii</name>
    <dbReference type="NCBI Taxonomy" id="1400387"/>
    <lineage>
        <taxon>Bacteria</taxon>
        <taxon>Pseudomonadati</taxon>
        <taxon>Planctomycetota</taxon>
        <taxon>Planctomycetia</taxon>
        <taxon>Pirellulales</taxon>
        <taxon>Lacipirellulaceae</taxon>
        <taxon>Bythopirellula</taxon>
    </lineage>
</organism>
<reference evidence="8 9" key="1">
    <citation type="submission" date="2019-08" db="EMBL/GenBank/DDBJ databases">
        <title>Deep-cultivation of Planctomycetes and their phenomic and genomic characterization uncovers novel biology.</title>
        <authorList>
            <person name="Wiegand S."/>
            <person name="Jogler M."/>
            <person name="Boedeker C."/>
            <person name="Pinto D."/>
            <person name="Vollmers J."/>
            <person name="Rivas-Marin E."/>
            <person name="Kohn T."/>
            <person name="Peeters S.H."/>
            <person name="Heuer A."/>
            <person name="Rast P."/>
            <person name="Oberbeckmann S."/>
            <person name="Bunk B."/>
            <person name="Jeske O."/>
            <person name="Meyerdierks A."/>
            <person name="Storesund J.E."/>
            <person name="Kallscheuer N."/>
            <person name="Luecker S."/>
            <person name="Lage O.M."/>
            <person name="Pohl T."/>
            <person name="Merkel B.J."/>
            <person name="Hornburger P."/>
            <person name="Mueller R.-W."/>
            <person name="Bruemmer F."/>
            <person name="Labrenz M."/>
            <person name="Spormann A.M."/>
            <person name="Op den Camp H."/>
            <person name="Overmann J."/>
            <person name="Amann R."/>
            <person name="Jetten M.S.M."/>
            <person name="Mascher T."/>
            <person name="Medema M.H."/>
            <person name="Devos D.P."/>
            <person name="Kaster A.-K."/>
            <person name="Ovreas L."/>
            <person name="Rohde M."/>
            <person name="Galperin M.Y."/>
            <person name="Jogler C."/>
        </authorList>
    </citation>
    <scope>NUCLEOTIDE SEQUENCE [LARGE SCALE GENOMIC DNA]</scope>
    <source>
        <strain evidence="8 9">Pr1d</strain>
    </source>
</reference>
<protein>
    <submittedName>
        <fullName evidence="8">Thiol:disulfide interchange protein TlpA</fullName>
    </submittedName>
</protein>
<sequence precursor="true">MSSPVKLSLRTFSKSLLHFCAVAMVASISPFVSAQDSTVAVVGDENAESIPLPAEAQTAEALFEFMDGLGEMEPEGKSDEEVIVHQKTIFRTVLNAANKILSMEIANDQAMEASFYKLQALQYLRDLGEPDAAEQFGQAIQAALADQRSEVNEIGMKFNIEQGLSRWGQLDEAQRNGVVDTLIQFVSRGTPDGNKLQMVMSVVDYLGDSGGAAQAKKLLDATIPLYKNDTDPEMQQVVTMLEGIARRMGLPGNPIKVEGTLLDGSEIDWASYRGKVVLVDFWATWCGPCRAEVPNVLKLYEAYHDQGFDVVGISLDEKREQAESYIQQNNIPWVTIFSEDESERGWEQPLAVYYGITGIPRAILVDQQGNVVSMLARGANLERELRKLLGEPQASAEDPQEGQSIEVAKPVVSE</sequence>
<proteinExistence type="predicted"/>
<keyword evidence="6" id="KW-0732">Signal</keyword>
<comment type="subcellular location">
    <subcellularLocation>
        <location evidence="1">Cell envelope</location>
    </subcellularLocation>
</comment>
<dbReference type="PROSITE" id="PS00194">
    <property type="entry name" value="THIOREDOXIN_1"/>
    <property type="match status" value="1"/>
</dbReference>
<dbReference type="InterPro" id="IPR017937">
    <property type="entry name" value="Thioredoxin_CS"/>
</dbReference>
<dbReference type="InterPro" id="IPR013766">
    <property type="entry name" value="Thioredoxin_domain"/>
</dbReference>
<dbReference type="Proteomes" id="UP000323917">
    <property type="component" value="Chromosome"/>
</dbReference>
<evidence type="ECO:0000256" key="6">
    <source>
        <dbReference type="SAM" id="SignalP"/>
    </source>
</evidence>
<dbReference type="AlphaFoldDB" id="A0A5B9Q4C0"/>
<dbReference type="PROSITE" id="PS51352">
    <property type="entry name" value="THIOREDOXIN_2"/>
    <property type="match status" value="1"/>
</dbReference>
<dbReference type="EMBL" id="CP042913">
    <property type="protein sequence ID" value="QEG33864.1"/>
    <property type="molecule type" value="Genomic_DNA"/>
</dbReference>
<feature type="chain" id="PRO_5022701663" evidence="6">
    <location>
        <begin position="35"/>
        <end position="414"/>
    </location>
</feature>
<keyword evidence="2" id="KW-0201">Cytochrome c-type biogenesis</keyword>
<dbReference type="GO" id="GO:0017004">
    <property type="term" value="P:cytochrome complex assembly"/>
    <property type="evidence" value="ECO:0007669"/>
    <property type="project" value="UniProtKB-KW"/>
</dbReference>
<feature type="region of interest" description="Disordered" evidence="5">
    <location>
        <begin position="390"/>
        <end position="414"/>
    </location>
</feature>